<reference evidence="5" key="1">
    <citation type="submission" date="2023-10" db="EMBL/GenBank/DDBJ databases">
        <authorList>
            <person name="Noh H."/>
        </authorList>
    </citation>
    <scope>NUCLEOTIDE SEQUENCE</scope>
    <source>
        <strain evidence="5">DUCC4014</strain>
    </source>
</reference>
<evidence type="ECO:0000256" key="3">
    <source>
        <dbReference type="ARBA" id="ARBA00022801"/>
    </source>
</evidence>
<keyword evidence="3 5" id="KW-0378">Hydrolase</keyword>
<dbReference type="InterPro" id="IPR045004">
    <property type="entry name" value="ECH_dom"/>
</dbReference>
<dbReference type="InterPro" id="IPR018376">
    <property type="entry name" value="Enoyl-CoA_hyd/isom_CS"/>
</dbReference>
<feature type="domain" description="Enoyl-CoA hydratase/isomerase" evidence="4">
    <location>
        <begin position="49"/>
        <end position="394"/>
    </location>
</feature>
<evidence type="ECO:0000259" key="4">
    <source>
        <dbReference type="Pfam" id="PF16113"/>
    </source>
</evidence>
<dbReference type="PANTHER" id="PTHR43176">
    <property type="entry name" value="3-HYDROXYISOBUTYRYL-COA HYDROLASE-RELATED"/>
    <property type="match status" value="1"/>
</dbReference>
<organism evidence="5 6">
    <name type="scientific">Vanrija pseudolonga</name>
    <dbReference type="NCBI Taxonomy" id="143232"/>
    <lineage>
        <taxon>Eukaryota</taxon>
        <taxon>Fungi</taxon>
        <taxon>Dikarya</taxon>
        <taxon>Basidiomycota</taxon>
        <taxon>Agaricomycotina</taxon>
        <taxon>Tremellomycetes</taxon>
        <taxon>Trichosporonales</taxon>
        <taxon>Trichosporonaceae</taxon>
        <taxon>Vanrija</taxon>
    </lineage>
</organism>
<evidence type="ECO:0000256" key="1">
    <source>
        <dbReference type="ARBA" id="ARBA00001709"/>
    </source>
</evidence>
<dbReference type="GO" id="GO:0003860">
    <property type="term" value="F:3-hydroxyisobutyryl-CoA hydrolase activity"/>
    <property type="evidence" value="ECO:0007669"/>
    <property type="project" value="UniProtKB-EC"/>
</dbReference>
<dbReference type="InterPro" id="IPR032259">
    <property type="entry name" value="HIBYL-CoA-H"/>
</dbReference>
<comment type="catalytic activity">
    <reaction evidence="1">
        <text>3-hydroxy-2-methylpropanoyl-CoA + H2O = 3-hydroxy-2-methylpropanoate + CoA + H(+)</text>
        <dbReference type="Rhea" id="RHEA:20888"/>
        <dbReference type="ChEBI" id="CHEBI:11805"/>
        <dbReference type="ChEBI" id="CHEBI:15377"/>
        <dbReference type="ChEBI" id="CHEBI:15378"/>
        <dbReference type="ChEBI" id="CHEBI:57287"/>
        <dbReference type="ChEBI" id="CHEBI:57340"/>
        <dbReference type="EC" id="3.1.2.4"/>
    </reaction>
</comment>
<dbReference type="AlphaFoldDB" id="A0AAF1BLG0"/>
<sequence length="514" mass="55627">MSRLLARMAPRLSAQSAASARLSAVKRHMSSSPVVRDDSVLYENQGTTRTYKLNRPKALNALDQPMIDSLVAESESWRTSDLVKLVVGKGDERAFCAGGDVKTLVIARARGDAASGLKFFQDEFGLNWHLGRLGKPYVAVIDGFTMGGGAGISLPAPIRIATKKTVFAMPETKIGYAPDVGGNYYIAQLDGEIGAWLAITGNEVWGRAVYELGLATHYVDPESIPSLLSALNEIEDPSFQTISDIVSSYHVGPAPEGTAPSSKGSREGPSPITGEIRAFLDKTFGLPSLRDIYTALKAAEADSSLAPEVREWATAQRGILDERSPTGMAVALENFRLARKAKRLNEVLDNDITMATGFLGLKRTTDDFSTGVTHLLIDKAKGRANWAPSSIDDKSLTPAAIRANFLDAKAEHIAGERPVIDFTPTPTTKEGPDSTWGQFRRYGLPAEARVRAWVKGEAPGSGAFKLNEDELVSRIVDVSGEAGSPRQKEIEQAIRKIVAQHTTKDKDGYLNWQD</sequence>
<proteinExistence type="predicted"/>
<keyword evidence="6" id="KW-1185">Reference proteome</keyword>
<protein>
    <recommendedName>
        <fullName evidence="2">3-hydroxyisobutyryl-CoA hydrolase</fullName>
        <ecNumber evidence="2">3.1.2.4</ecNumber>
    </recommendedName>
</protein>
<gene>
    <name evidence="5" type="primary">HIBCH</name>
    <name evidence="5" type="ORF">LOC62_03G004362</name>
</gene>
<dbReference type="EC" id="3.1.2.4" evidence="2"/>
<dbReference type="PANTHER" id="PTHR43176:SF3">
    <property type="entry name" value="3-HYDROXYISOBUTYRYL-COA HYDROLASE, MITOCHONDRIAL"/>
    <property type="match status" value="1"/>
</dbReference>
<dbReference type="CDD" id="cd06558">
    <property type="entry name" value="crotonase-like"/>
    <property type="match status" value="1"/>
</dbReference>
<dbReference type="Pfam" id="PF16113">
    <property type="entry name" value="ECH_2"/>
    <property type="match status" value="1"/>
</dbReference>
<accession>A0AAF1BLG0</accession>
<dbReference type="EMBL" id="CP086716">
    <property type="protein sequence ID" value="WOO80834.1"/>
    <property type="molecule type" value="Genomic_DNA"/>
</dbReference>
<dbReference type="SUPFAM" id="SSF52096">
    <property type="entry name" value="ClpP/crotonase"/>
    <property type="match status" value="1"/>
</dbReference>
<dbReference type="Proteomes" id="UP000827549">
    <property type="component" value="Chromosome 3"/>
</dbReference>
<name>A0AAF1BLG0_9TREE</name>
<dbReference type="GO" id="GO:0006574">
    <property type="term" value="P:L-valine catabolic process"/>
    <property type="evidence" value="ECO:0007669"/>
    <property type="project" value="TreeGrafter"/>
</dbReference>
<dbReference type="GeneID" id="87807600"/>
<dbReference type="Gene3D" id="3.90.226.10">
    <property type="entry name" value="2-enoyl-CoA Hydratase, Chain A, domain 1"/>
    <property type="match status" value="1"/>
</dbReference>
<evidence type="ECO:0000313" key="6">
    <source>
        <dbReference type="Proteomes" id="UP000827549"/>
    </source>
</evidence>
<evidence type="ECO:0000313" key="5">
    <source>
        <dbReference type="EMBL" id="WOO80834.1"/>
    </source>
</evidence>
<evidence type="ECO:0000256" key="2">
    <source>
        <dbReference type="ARBA" id="ARBA00011915"/>
    </source>
</evidence>
<dbReference type="RefSeq" id="XP_062626866.1">
    <property type="nucleotide sequence ID" value="XM_062770882.1"/>
</dbReference>
<dbReference type="PROSITE" id="PS00166">
    <property type="entry name" value="ENOYL_COA_HYDRATASE"/>
    <property type="match status" value="1"/>
</dbReference>
<dbReference type="InterPro" id="IPR029045">
    <property type="entry name" value="ClpP/crotonase-like_dom_sf"/>
</dbReference>
<dbReference type="GO" id="GO:0005739">
    <property type="term" value="C:mitochondrion"/>
    <property type="evidence" value="ECO:0007669"/>
    <property type="project" value="TreeGrafter"/>
</dbReference>